<comment type="pathway">
    <text evidence="3 4">Cofactor biosynthesis; coenzyme A biosynthesis; CoA from (R)-pantothenate: step 3/5.</text>
</comment>
<dbReference type="AlphaFoldDB" id="A0A2Z6DX94"/>
<feature type="binding site" evidence="3">
    <location>
        <position position="293"/>
    </location>
    <ligand>
        <name>CTP</name>
        <dbReference type="ChEBI" id="CHEBI:37563"/>
    </ligand>
</feature>
<comment type="similarity">
    <text evidence="3 4">In the N-terminal section; belongs to the HFCD (homo-oligomeric flavin containing Cys decarboxylase) superfamily.</text>
</comment>
<comment type="cofactor">
    <cofactor evidence="3">
        <name>FMN</name>
        <dbReference type="ChEBI" id="CHEBI:58210"/>
    </cofactor>
    <text evidence="3">Binds 1 FMN per subunit.</text>
</comment>
<dbReference type="UniPathway" id="UPA00241">
    <property type="reaction ID" value="UER00353"/>
</dbReference>
<organism evidence="7 8">
    <name type="scientific">Hydrogenophilus thermoluteolus</name>
    <name type="common">Pseudomonas hydrogenothermophila</name>
    <dbReference type="NCBI Taxonomy" id="297"/>
    <lineage>
        <taxon>Bacteria</taxon>
        <taxon>Pseudomonadati</taxon>
        <taxon>Pseudomonadota</taxon>
        <taxon>Hydrogenophilia</taxon>
        <taxon>Hydrogenophilales</taxon>
        <taxon>Hydrogenophilaceae</taxon>
        <taxon>Hydrogenophilus</taxon>
    </lineage>
</organism>
<dbReference type="GO" id="GO:0015941">
    <property type="term" value="P:pantothenate catabolic process"/>
    <property type="evidence" value="ECO:0007669"/>
    <property type="project" value="InterPro"/>
</dbReference>
<feature type="binding site" evidence="3">
    <location>
        <position position="303"/>
    </location>
    <ligand>
        <name>CTP</name>
        <dbReference type="ChEBI" id="CHEBI:37563"/>
    </ligand>
</feature>
<dbReference type="OrthoDB" id="5288242at2"/>
<feature type="domain" description="DNA/pantothenate metabolism flavoprotein C-terminal" evidence="6">
    <location>
        <begin position="201"/>
        <end position="404"/>
    </location>
</feature>
<comment type="pathway">
    <text evidence="3 4">Cofactor biosynthesis; coenzyme A biosynthesis; CoA from (R)-pantothenate: step 2/5.</text>
</comment>
<dbReference type="PANTHER" id="PTHR14359:SF6">
    <property type="entry name" value="PHOSPHOPANTOTHENOYLCYSTEINE DECARBOXYLASE"/>
    <property type="match status" value="1"/>
</dbReference>
<keyword evidence="3" id="KW-0511">Multifunctional enzyme</keyword>
<dbReference type="GO" id="GO:0010181">
    <property type="term" value="F:FMN binding"/>
    <property type="evidence" value="ECO:0007669"/>
    <property type="project" value="UniProtKB-UniRule"/>
</dbReference>
<proteinExistence type="inferred from homology"/>
<dbReference type="Gene3D" id="3.40.50.10300">
    <property type="entry name" value="CoaB-like"/>
    <property type="match status" value="1"/>
</dbReference>
<dbReference type="GO" id="GO:0071513">
    <property type="term" value="C:phosphopantothenoylcysteine decarboxylase complex"/>
    <property type="evidence" value="ECO:0007669"/>
    <property type="project" value="TreeGrafter"/>
</dbReference>
<dbReference type="GO" id="GO:0046872">
    <property type="term" value="F:metal ion binding"/>
    <property type="evidence" value="ECO:0007669"/>
    <property type="project" value="UniProtKB-KW"/>
</dbReference>
<comment type="catalytic activity">
    <reaction evidence="3 4">
        <text>N-[(R)-4-phosphopantothenoyl]-L-cysteine + H(+) = (R)-4'-phosphopantetheine + CO2</text>
        <dbReference type="Rhea" id="RHEA:16793"/>
        <dbReference type="ChEBI" id="CHEBI:15378"/>
        <dbReference type="ChEBI" id="CHEBI:16526"/>
        <dbReference type="ChEBI" id="CHEBI:59458"/>
        <dbReference type="ChEBI" id="CHEBI:61723"/>
        <dbReference type="EC" id="4.1.1.36"/>
    </reaction>
</comment>
<dbReference type="InterPro" id="IPR003382">
    <property type="entry name" value="Flavoprotein"/>
</dbReference>
<dbReference type="Pfam" id="PF02441">
    <property type="entry name" value="Flavoprotein"/>
    <property type="match status" value="1"/>
</dbReference>
<comment type="function">
    <text evidence="4">Catalyzes two steps in the biosynthesis of coenzyme A. In the first step cysteine is conjugated to 4'-phosphopantothenate to form 4-phosphopantothenoylcysteine, in the latter compound is decarboxylated to form 4'-phosphopantotheine.</text>
</comment>
<keyword evidence="3" id="KW-0460">Magnesium</keyword>
<feature type="binding site" evidence="3">
    <location>
        <position position="351"/>
    </location>
    <ligand>
        <name>CTP</name>
        <dbReference type="ChEBI" id="CHEBI:37563"/>
    </ligand>
</feature>
<dbReference type="RefSeq" id="WP_119334847.1">
    <property type="nucleotide sequence ID" value="NZ_AP018558.1"/>
</dbReference>
<dbReference type="InterPro" id="IPR005252">
    <property type="entry name" value="CoaBC"/>
</dbReference>
<dbReference type="EC" id="4.1.1.36" evidence="3"/>
<dbReference type="EC" id="6.3.2.5" evidence="3"/>
<keyword evidence="2 3" id="KW-0456">Lyase</keyword>
<evidence type="ECO:0000256" key="2">
    <source>
        <dbReference type="ARBA" id="ARBA00023239"/>
    </source>
</evidence>
<comment type="function">
    <text evidence="3">Catalyzes two sequential steps in the biosynthesis of coenzyme A. In the first step cysteine is conjugated to 4'-phosphopantothenate to form 4-phosphopantothenoylcysteine. In the second step the latter compound is decarboxylated to form 4'-phosphopantotheine.</text>
</comment>
<evidence type="ECO:0000313" key="7">
    <source>
        <dbReference type="EMBL" id="BBD77070.1"/>
    </source>
</evidence>
<feature type="binding site" evidence="3">
    <location>
        <position position="355"/>
    </location>
    <ligand>
        <name>CTP</name>
        <dbReference type="ChEBI" id="CHEBI:37563"/>
    </ligand>
</feature>
<feature type="active site" description="Proton donor" evidence="3">
    <location>
        <position position="173"/>
    </location>
</feature>
<dbReference type="NCBIfam" id="TIGR00521">
    <property type="entry name" value="coaBC_dfp"/>
    <property type="match status" value="1"/>
</dbReference>
<dbReference type="GO" id="GO:0004633">
    <property type="term" value="F:phosphopantothenoylcysteine decarboxylase activity"/>
    <property type="evidence" value="ECO:0007669"/>
    <property type="project" value="UniProtKB-UniRule"/>
</dbReference>
<dbReference type="GO" id="GO:0004632">
    <property type="term" value="F:phosphopantothenate--cysteine ligase activity"/>
    <property type="evidence" value="ECO:0007669"/>
    <property type="project" value="UniProtKB-UniRule"/>
</dbReference>
<feature type="binding site" evidence="3">
    <location>
        <position position="337"/>
    </location>
    <ligand>
        <name>CTP</name>
        <dbReference type="ChEBI" id="CHEBI:37563"/>
    </ligand>
</feature>
<keyword evidence="3 4" id="KW-0288">FMN</keyword>
<dbReference type="EMBL" id="AP018558">
    <property type="protein sequence ID" value="BBD77070.1"/>
    <property type="molecule type" value="Genomic_DNA"/>
</dbReference>
<evidence type="ECO:0000313" key="8">
    <source>
        <dbReference type="Proteomes" id="UP000262004"/>
    </source>
</evidence>
<evidence type="ECO:0000256" key="1">
    <source>
        <dbReference type="ARBA" id="ARBA00022793"/>
    </source>
</evidence>
<feature type="binding site" evidence="3">
    <location>
        <begin position="319"/>
        <end position="322"/>
    </location>
    <ligand>
        <name>CTP</name>
        <dbReference type="ChEBI" id="CHEBI:37563"/>
    </ligand>
</feature>
<keyword evidence="3" id="KW-0479">Metal-binding</keyword>
<dbReference type="SUPFAM" id="SSF102645">
    <property type="entry name" value="CoaB-like"/>
    <property type="match status" value="1"/>
</dbReference>
<dbReference type="KEGG" id="htl:HPTL_0802"/>
<dbReference type="InterPro" id="IPR007085">
    <property type="entry name" value="DNA/pantothenate-metab_flavo_C"/>
</dbReference>
<dbReference type="HAMAP" id="MF_02225">
    <property type="entry name" value="CoaBC"/>
    <property type="match status" value="1"/>
</dbReference>
<dbReference type="SUPFAM" id="SSF52507">
    <property type="entry name" value="Homo-oligomeric flavin-containing Cys decarboxylases, HFCD"/>
    <property type="match status" value="1"/>
</dbReference>
<comment type="catalytic activity">
    <reaction evidence="3 4">
        <text>(R)-4'-phosphopantothenate + L-cysteine + CTP = N-[(R)-4-phosphopantothenoyl]-L-cysteine + CMP + diphosphate + H(+)</text>
        <dbReference type="Rhea" id="RHEA:19397"/>
        <dbReference type="ChEBI" id="CHEBI:10986"/>
        <dbReference type="ChEBI" id="CHEBI:15378"/>
        <dbReference type="ChEBI" id="CHEBI:33019"/>
        <dbReference type="ChEBI" id="CHEBI:35235"/>
        <dbReference type="ChEBI" id="CHEBI:37563"/>
        <dbReference type="ChEBI" id="CHEBI:59458"/>
        <dbReference type="ChEBI" id="CHEBI:60377"/>
        <dbReference type="EC" id="6.3.2.5"/>
    </reaction>
</comment>
<dbReference type="InterPro" id="IPR036551">
    <property type="entry name" value="Flavin_trans-like"/>
</dbReference>
<gene>
    <name evidence="3" type="primary">coaBC</name>
    <name evidence="7" type="ORF">HPTL_0802</name>
</gene>
<evidence type="ECO:0000256" key="4">
    <source>
        <dbReference type="RuleBase" id="RU364078"/>
    </source>
</evidence>
<accession>A0A2Z6DX94</accession>
<feature type="domain" description="Flavoprotein" evidence="5">
    <location>
        <begin position="22"/>
        <end position="193"/>
    </location>
</feature>
<dbReference type="PANTHER" id="PTHR14359">
    <property type="entry name" value="HOMO-OLIGOMERIC FLAVIN CONTAINING CYS DECARBOXYLASE FAMILY"/>
    <property type="match status" value="1"/>
</dbReference>
<dbReference type="Proteomes" id="UP000262004">
    <property type="component" value="Chromosome"/>
</dbReference>
<keyword evidence="3 4" id="KW-0285">Flavoprotein</keyword>
<dbReference type="Pfam" id="PF04127">
    <property type="entry name" value="DFP"/>
    <property type="match status" value="1"/>
</dbReference>
<evidence type="ECO:0000256" key="3">
    <source>
        <dbReference type="HAMAP-Rule" id="MF_02225"/>
    </source>
</evidence>
<evidence type="ECO:0000259" key="5">
    <source>
        <dbReference type="Pfam" id="PF02441"/>
    </source>
</evidence>
<evidence type="ECO:0000259" key="6">
    <source>
        <dbReference type="Pfam" id="PF04127"/>
    </source>
</evidence>
<dbReference type="GO" id="GO:0015937">
    <property type="term" value="P:coenzyme A biosynthetic process"/>
    <property type="evidence" value="ECO:0007669"/>
    <property type="project" value="UniProtKB-UniRule"/>
</dbReference>
<reference evidence="7 8" key="1">
    <citation type="submission" date="2018-04" db="EMBL/GenBank/DDBJ databases">
        <title>Complete genome sequence of Hydrogenophilus thermoluteolus TH-1.</title>
        <authorList>
            <person name="Arai H."/>
        </authorList>
    </citation>
    <scope>NUCLEOTIDE SEQUENCE [LARGE SCALE GENOMIC DNA]</scope>
    <source>
        <strain evidence="7 8">TH-1</strain>
    </source>
</reference>
<keyword evidence="8" id="KW-1185">Reference proteome</keyword>
<feature type="region of interest" description="Phosphopantothenate--cysteine ligase" evidence="3">
    <location>
        <begin position="205"/>
        <end position="421"/>
    </location>
</feature>
<keyword evidence="1 3" id="KW-0210">Decarboxylase</keyword>
<comment type="caution">
    <text evidence="3">Lacks conserved residue(s) required for the propagation of feature annotation.</text>
</comment>
<comment type="similarity">
    <text evidence="3 4">In the C-terminal section; belongs to the PPC synthetase family.</text>
</comment>
<protein>
    <recommendedName>
        <fullName evidence="3">Coenzyme A biosynthesis bifunctional protein CoaBC</fullName>
    </recommendedName>
    <alternativeName>
        <fullName evidence="3">DNA/pantothenate metabolism flavoprotein</fullName>
    </alternativeName>
    <alternativeName>
        <fullName evidence="3">Phosphopantothenoylcysteine synthetase/decarboxylase</fullName>
        <shortName evidence="3">PPCS-PPCDC</shortName>
    </alternativeName>
    <domain>
        <recommendedName>
            <fullName evidence="3">Phosphopantothenoylcysteine decarboxylase</fullName>
            <shortName evidence="3">PPC decarboxylase</shortName>
            <shortName evidence="3">PPC-DC</shortName>
            <ecNumber evidence="3">4.1.1.36</ecNumber>
        </recommendedName>
        <alternativeName>
            <fullName evidence="3">CoaC</fullName>
        </alternativeName>
    </domain>
    <domain>
        <recommendedName>
            <fullName evidence="3">Phosphopantothenate--cysteine ligase</fullName>
            <ecNumber evidence="3">6.3.2.5</ecNumber>
        </recommendedName>
        <alternativeName>
            <fullName evidence="3">CoaB</fullName>
        </alternativeName>
        <alternativeName>
            <fullName evidence="3">Phosphopantothenoylcysteine synthetase</fullName>
            <shortName evidence="3">PPC synthetase</shortName>
            <shortName evidence="3">PPC-S</shortName>
        </alternativeName>
    </domain>
</protein>
<name>A0A2Z6DX94_HYDTE</name>
<keyword evidence="3 4" id="KW-0436">Ligase</keyword>
<dbReference type="InterPro" id="IPR035929">
    <property type="entry name" value="CoaB-like_sf"/>
</dbReference>
<dbReference type="Gene3D" id="3.40.50.1950">
    <property type="entry name" value="Flavin prenyltransferase-like"/>
    <property type="match status" value="1"/>
</dbReference>
<comment type="cofactor">
    <cofactor evidence="3">
        <name>Mg(2+)</name>
        <dbReference type="ChEBI" id="CHEBI:18420"/>
    </cofactor>
</comment>
<feature type="region of interest" description="Phosphopantothenoylcysteine decarboxylase" evidence="3">
    <location>
        <begin position="1"/>
        <end position="204"/>
    </location>
</feature>
<sequence length="421" mass="44902">MDNLTANEGRNRAKPPFVNGQRIVLAVTGGIAVYKIAEVVRRLVDRGATVDVVMSDAATRFVTPLTFQALSGRTVWTDLWDGRAEDAMAHIDLTRGAALMVVAPATADHLGRFAQGRADDLVSTLALARTCPLAVVPAMNQAMWHHPATQRNVAQLQADGVAIWGPAVGAQACGEVGAGRMIEPHEILARIEAALAPKWFQGKRVVLTAGPTYEPIDPVRVLTNLSSGKMGFALAEAFAMAGAEVTVIAGPTALPTPWGVTRVDVVTAQQMRSAAHEYAPSADLFVGVAAVADYRPETPQEHKIKKSASTLTLTLVKNPDILAEIAALPHGPLCVGFAAESRDLDHYAECKRREKGLSLVVGNLAQEALGQDETRVVLYDDFGRHPVPAGNKSEVAWAILAHLKRMISVRDEGATCETTPS</sequence>